<evidence type="ECO:0000256" key="3">
    <source>
        <dbReference type="ARBA" id="ARBA00022617"/>
    </source>
</evidence>
<sequence length="140" mass="15846">MAFLSEFIRVVGMLTFAVPHATSKEDFYKGYCIPKDAVILPNLWAGSMDPGIYKDPKRQARRWIGCLRLPRLALFGFGKRACPSQALELNSMFIVITRVLWDFQPKQGNDIFFKGLLTMASWEASFVQPPKLATANECPQ</sequence>
<dbReference type="InterPro" id="IPR036396">
    <property type="entry name" value="Cyt_P450_sf"/>
</dbReference>
<keyword evidence="3 8" id="KW-0349">Heme</keyword>
<keyword evidence="7" id="KW-0503">Monooxygenase</keyword>
<dbReference type="Proteomes" id="UP000649114">
    <property type="component" value="Unassembled WGS sequence"/>
</dbReference>
<feature type="binding site" description="axial binding residue" evidence="8">
    <location>
        <position position="82"/>
    </location>
    <ligand>
        <name>heme</name>
        <dbReference type="ChEBI" id="CHEBI:30413"/>
    </ligand>
    <ligandPart>
        <name>Fe</name>
        <dbReference type="ChEBI" id="CHEBI:18248"/>
    </ligandPart>
</feature>
<dbReference type="InterPro" id="IPR002401">
    <property type="entry name" value="Cyt_P450_E_grp-I"/>
</dbReference>
<dbReference type="GO" id="GO:0004497">
    <property type="term" value="F:monooxygenase activity"/>
    <property type="evidence" value="ECO:0007669"/>
    <property type="project" value="UniProtKB-KW"/>
</dbReference>
<comment type="similarity">
    <text evidence="2">Belongs to the cytochrome P450 family.</text>
</comment>
<dbReference type="GO" id="GO:0044283">
    <property type="term" value="P:small molecule biosynthetic process"/>
    <property type="evidence" value="ECO:0007669"/>
    <property type="project" value="UniProtKB-ARBA"/>
</dbReference>
<proteinExistence type="inferred from homology"/>
<dbReference type="EMBL" id="JAAAPU010000024">
    <property type="protein sequence ID" value="KAF4206910.1"/>
    <property type="molecule type" value="Genomic_DNA"/>
</dbReference>
<dbReference type="PANTHER" id="PTHR46300">
    <property type="entry name" value="P450, PUTATIVE (EUROFUNG)-RELATED-RELATED"/>
    <property type="match status" value="1"/>
</dbReference>
<evidence type="ECO:0000256" key="2">
    <source>
        <dbReference type="ARBA" id="ARBA00010617"/>
    </source>
</evidence>
<dbReference type="GO" id="GO:0020037">
    <property type="term" value="F:heme binding"/>
    <property type="evidence" value="ECO:0007669"/>
    <property type="project" value="InterPro"/>
</dbReference>
<accession>A0AAN5YRV1</accession>
<dbReference type="AlphaFoldDB" id="A0AAN5YRV1"/>
<evidence type="ECO:0000256" key="6">
    <source>
        <dbReference type="ARBA" id="ARBA00023004"/>
    </source>
</evidence>
<dbReference type="Pfam" id="PF00067">
    <property type="entry name" value="p450"/>
    <property type="match status" value="1"/>
</dbReference>
<evidence type="ECO:0000256" key="1">
    <source>
        <dbReference type="ARBA" id="ARBA00001971"/>
    </source>
</evidence>
<keyword evidence="5" id="KW-0560">Oxidoreductase</keyword>
<evidence type="ECO:0000256" key="5">
    <source>
        <dbReference type="ARBA" id="ARBA00023002"/>
    </source>
</evidence>
<keyword evidence="6 8" id="KW-0408">Iron</keyword>
<evidence type="ECO:0000256" key="7">
    <source>
        <dbReference type="ARBA" id="ARBA00023033"/>
    </source>
</evidence>
<dbReference type="SUPFAM" id="SSF48264">
    <property type="entry name" value="Cytochrome P450"/>
    <property type="match status" value="1"/>
</dbReference>
<organism evidence="9 10">
    <name type="scientific">Aspergillus lentulus</name>
    <dbReference type="NCBI Taxonomy" id="293939"/>
    <lineage>
        <taxon>Eukaryota</taxon>
        <taxon>Fungi</taxon>
        <taxon>Dikarya</taxon>
        <taxon>Ascomycota</taxon>
        <taxon>Pezizomycotina</taxon>
        <taxon>Eurotiomycetes</taxon>
        <taxon>Eurotiomycetidae</taxon>
        <taxon>Eurotiales</taxon>
        <taxon>Aspergillaceae</taxon>
        <taxon>Aspergillus</taxon>
        <taxon>Aspergillus subgen. Fumigati</taxon>
    </lineage>
</organism>
<dbReference type="PANTHER" id="PTHR46300:SF1">
    <property type="entry name" value="P450, PUTATIVE (EUROFUNG)-RELATED"/>
    <property type="match status" value="1"/>
</dbReference>
<reference evidence="9" key="2">
    <citation type="submission" date="2020-04" db="EMBL/GenBank/DDBJ databases">
        <authorList>
            <person name="Santos R.A.C."/>
            <person name="Steenwyk J.L."/>
            <person name="Rivero-Menendez O."/>
            <person name="Mead M.E."/>
            <person name="Silva L.P."/>
            <person name="Bastos R.W."/>
            <person name="Alastruey-Izquierdo A."/>
            <person name="Goldman G.H."/>
            <person name="Rokas A."/>
        </authorList>
    </citation>
    <scope>NUCLEOTIDE SEQUENCE</scope>
    <source>
        <strain evidence="9">CNM-CM8927</strain>
    </source>
</reference>
<keyword evidence="4 8" id="KW-0479">Metal-binding</keyword>
<evidence type="ECO:0000256" key="8">
    <source>
        <dbReference type="PIRSR" id="PIRSR602401-1"/>
    </source>
</evidence>
<comment type="cofactor">
    <cofactor evidence="1 8">
        <name>heme</name>
        <dbReference type="ChEBI" id="CHEBI:30413"/>
    </cofactor>
</comment>
<dbReference type="PRINTS" id="PR00463">
    <property type="entry name" value="EP450I"/>
</dbReference>
<protein>
    <submittedName>
        <fullName evidence="9">Uncharacterized protein</fullName>
    </submittedName>
</protein>
<evidence type="ECO:0000313" key="10">
    <source>
        <dbReference type="Proteomes" id="UP000649114"/>
    </source>
</evidence>
<evidence type="ECO:0000313" key="9">
    <source>
        <dbReference type="EMBL" id="KAF4206910.1"/>
    </source>
</evidence>
<dbReference type="Gene3D" id="1.10.630.10">
    <property type="entry name" value="Cytochrome P450"/>
    <property type="match status" value="1"/>
</dbReference>
<dbReference type="GO" id="GO:0016705">
    <property type="term" value="F:oxidoreductase activity, acting on paired donors, with incorporation or reduction of molecular oxygen"/>
    <property type="evidence" value="ECO:0007669"/>
    <property type="project" value="InterPro"/>
</dbReference>
<comment type="caution">
    <text evidence="9">The sequence shown here is derived from an EMBL/GenBank/DDBJ whole genome shotgun (WGS) entry which is preliminary data.</text>
</comment>
<gene>
    <name evidence="9" type="ORF">CNMCM8927_004245</name>
</gene>
<dbReference type="InterPro" id="IPR050364">
    <property type="entry name" value="Cytochrome_P450_fung"/>
</dbReference>
<name>A0AAN5YRV1_ASPLE</name>
<evidence type="ECO:0000256" key="4">
    <source>
        <dbReference type="ARBA" id="ARBA00022723"/>
    </source>
</evidence>
<dbReference type="GO" id="GO:0005506">
    <property type="term" value="F:iron ion binding"/>
    <property type="evidence" value="ECO:0007669"/>
    <property type="project" value="InterPro"/>
</dbReference>
<dbReference type="InterPro" id="IPR001128">
    <property type="entry name" value="Cyt_P450"/>
</dbReference>
<reference evidence="9" key="1">
    <citation type="journal article" date="2020" name="bioRxiv">
        <title>Genomic and phenotypic heterogeneity of clinical isolates of the human pathogens Aspergillus fumigatus, Aspergillus lentulus and Aspergillus fumigatiaffinis.</title>
        <authorList>
            <person name="dos Santos R.A.C."/>
            <person name="Steenwyk J.L."/>
            <person name="Rivero-Menendez O."/>
            <person name="Mead M.E."/>
            <person name="Silva L.P."/>
            <person name="Bastos R.W."/>
            <person name="Alastruey-Izquierdo A."/>
            <person name="Goldman G.H."/>
            <person name="Rokas A."/>
        </authorList>
    </citation>
    <scope>NUCLEOTIDE SEQUENCE</scope>
    <source>
        <strain evidence="9">CNM-CM8927</strain>
    </source>
</reference>